<feature type="transmembrane region" description="Helical" evidence="2">
    <location>
        <begin position="65"/>
        <end position="86"/>
    </location>
</feature>
<protein>
    <submittedName>
        <fullName evidence="3">Uncharacterized protein</fullName>
    </submittedName>
</protein>
<evidence type="ECO:0000256" key="1">
    <source>
        <dbReference type="SAM" id="MobiDB-lite"/>
    </source>
</evidence>
<feature type="transmembrane region" description="Helical" evidence="2">
    <location>
        <begin position="92"/>
        <end position="110"/>
    </location>
</feature>
<gene>
    <name evidence="3" type="ORF">DKX38_018323</name>
</gene>
<evidence type="ECO:0000256" key="2">
    <source>
        <dbReference type="SAM" id="Phobius"/>
    </source>
</evidence>
<dbReference type="EMBL" id="VDCV01000012">
    <property type="protein sequence ID" value="KAB5531653.1"/>
    <property type="molecule type" value="Genomic_DNA"/>
</dbReference>
<organism evidence="3 4">
    <name type="scientific">Salix brachista</name>
    <dbReference type="NCBI Taxonomy" id="2182728"/>
    <lineage>
        <taxon>Eukaryota</taxon>
        <taxon>Viridiplantae</taxon>
        <taxon>Streptophyta</taxon>
        <taxon>Embryophyta</taxon>
        <taxon>Tracheophyta</taxon>
        <taxon>Spermatophyta</taxon>
        <taxon>Magnoliopsida</taxon>
        <taxon>eudicotyledons</taxon>
        <taxon>Gunneridae</taxon>
        <taxon>Pentapetalae</taxon>
        <taxon>rosids</taxon>
        <taxon>fabids</taxon>
        <taxon>Malpighiales</taxon>
        <taxon>Salicaceae</taxon>
        <taxon>Saliceae</taxon>
        <taxon>Salix</taxon>
    </lineage>
</organism>
<evidence type="ECO:0000313" key="3">
    <source>
        <dbReference type="EMBL" id="KAB5531653.1"/>
    </source>
</evidence>
<keyword evidence="4" id="KW-1185">Reference proteome</keyword>
<keyword evidence="2" id="KW-1133">Transmembrane helix</keyword>
<dbReference type="AlphaFoldDB" id="A0A5N5KMP9"/>
<keyword evidence="2" id="KW-0472">Membrane</keyword>
<accession>A0A5N5KMP9</accession>
<comment type="caution">
    <text evidence="3">The sequence shown here is derived from an EMBL/GenBank/DDBJ whole genome shotgun (WGS) entry which is preliminary data.</text>
</comment>
<feature type="region of interest" description="Disordered" evidence="1">
    <location>
        <begin position="190"/>
        <end position="215"/>
    </location>
</feature>
<dbReference type="Proteomes" id="UP000326939">
    <property type="component" value="Chromosome 12"/>
</dbReference>
<sequence>MRHAAQVLLASPSQLQIHKHYMAMDQPQCATWSEITCRPTPADIPGKTRTGIHLSRAWGAALSNFLYYIPMAISVFGCVCLGDLFSRKEQEIQILATVNCMNTMLSFVIIRCQRIDRVKRLAYNQKLNLAGKQQRVSTQTKVPSAKHRANDFIDHNTTTHMDLDQEYAVEATFRKPDKFWTICQRYPPSNVTKSSQKAGYHAANSNPFNSQRNGG</sequence>
<proteinExistence type="predicted"/>
<evidence type="ECO:0000313" key="4">
    <source>
        <dbReference type="Proteomes" id="UP000326939"/>
    </source>
</evidence>
<keyword evidence="2" id="KW-0812">Transmembrane</keyword>
<name>A0A5N5KMP9_9ROSI</name>
<reference evidence="4" key="1">
    <citation type="journal article" date="2019" name="Gigascience">
        <title>De novo genome assembly of the endangered Acer yangbiense, a plant species with extremely small populations endemic to Yunnan Province, China.</title>
        <authorList>
            <person name="Yang J."/>
            <person name="Wariss H.M."/>
            <person name="Tao L."/>
            <person name="Zhang R."/>
            <person name="Yun Q."/>
            <person name="Hollingsworth P."/>
            <person name="Dao Z."/>
            <person name="Luo G."/>
            <person name="Guo H."/>
            <person name="Ma Y."/>
            <person name="Sun W."/>
        </authorList>
    </citation>
    <scope>NUCLEOTIDE SEQUENCE [LARGE SCALE GENOMIC DNA]</scope>
    <source>
        <strain evidence="4">cv. br00</strain>
    </source>
</reference>